<evidence type="ECO:0000313" key="3">
    <source>
        <dbReference type="Proteomes" id="UP000469185"/>
    </source>
</evidence>
<keyword evidence="3" id="KW-1185">Reference proteome</keyword>
<dbReference type="InterPro" id="IPR036390">
    <property type="entry name" value="WH_DNA-bd_sf"/>
</dbReference>
<dbReference type="AlphaFoldDB" id="A0A6N9YN26"/>
<dbReference type="SMART" id="SM00347">
    <property type="entry name" value="HTH_MARR"/>
    <property type="match status" value="1"/>
</dbReference>
<name>A0A6N9YN26_9ACTN</name>
<reference evidence="2 3" key="1">
    <citation type="submission" date="2020-02" db="EMBL/GenBank/DDBJ databases">
        <authorList>
            <person name="Li X.-J."/>
            <person name="Feng X.-M."/>
        </authorList>
    </citation>
    <scope>NUCLEOTIDE SEQUENCE [LARGE SCALE GENOMIC DNA]</scope>
    <source>
        <strain evidence="2 3">CGMCC 4.7225</strain>
    </source>
</reference>
<accession>A0A6N9YN26</accession>
<dbReference type="GO" id="GO:0003700">
    <property type="term" value="F:DNA-binding transcription factor activity"/>
    <property type="evidence" value="ECO:0007669"/>
    <property type="project" value="InterPro"/>
</dbReference>
<gene>
    <name evidence="2" type="ORF">G1H11_13625</name>
</gene>
<dbReference type="SUPFAM" id="SSF46785">
    <property type="entry name" value="Winged helix' DNA-binding domain"/>
    <property type="match status" value="1"/>
</dbReference>
<dbReference type="PROSITE" id="PS50995">
    <property type="entry name" value="HTH_MARR_2"/>
    <property type="match status" value="1"/>
</dbReference>
<comment type="caution">
    <text evidence="2">The sequence shown here is derived from an EMBL/GenBank/DDBJ whole genome shotgun (WGS) entry which is preliminary data.</text>
</comment>
<dbReference type="InterPro" id="IPR039422">
    <property type="entry name" value="MarR/SlyA-like"/>
</dbReference>
<dbReference type="Pfam" id="PF12802">
    <property type="entry name" value="MarR_2"/>
    <property type="match status" value="1"/>
</dbReference>
<protein>
    <submittedName>
        <fullName evidence="2">MarR family transcriptional regulator</fullName>
    </submittedName>
</protein>
<feature type="domain" description="HTH marR-type" evidence="1">
    <location>
        <begin position="1"/>
        <end position="127"/>
    </location>
</feature>
<evidence type="ECO:0000313" key="2">
    <source>
        <dbReference type="EMBL" id="NED96347.1"/>
    </source>
</evidence>
<dbReference type="EMBL" id="JAAGOB010000006">
    <property type="protein sequence ID" value="NED96347.1"/>
    <property type="molecule type" value="Genomic_DNA"/>
</dbReference>
<sequence length="133" mass="14872">MQSKLNALLNHQLQVDSQMSLSDFVVLVVLTDTAEEKLRVSELAAALEWEKSRVSHQVTRMERRGLVQRVECPTDGRSAFVNLTPCGRAAIEAAAPQHVETVRRVFIDQLTADELQALESITTKVLERLDAEC</sequence>
<dbReference type="GO" id="GO:0006950">
    <property type="term" value="P:response to stress"/>
    <property type="evidence" value="ECO:0007669"/>
    <property type="project" value="TreeGrafter"/>
</dbReference>
<dbReference type="PRINTS" id="PR00598">
    <property type="entry name" value="HTHMARR"/>
</dbReference>
<dbReference type="Proteomes" id="UP000469185">
    <property type="component" value="Unassembled WGS sequence"/>
</dbReference>
<organism evidence="2 3">
    <name type="scientific">Phytoactinopolyspora alkaliphila</name>
    <dbReference type="NCBI Taxonomy" id="1783498"/>
    <lineage>
        <taxon>Bacteria</taxon>
        <taxon>Bacillati</taxon>
        <taxon>Actinomycetota</taxon>
        <taxon>Actinomycetes</taxon>
        <taxon>Jiangellales</taxon>
        <taxon>Jiangellaceae</taxon>
        <taxon>Phytoactinopolyspora</taxon>
    </lineage>
</organism>
<dbReference type="InterPro" id="IPR036388">
    <property type="entry name" value="WH-like_DNA-bd_sf"/>
</dbReference>
<evidence type="ECO:0000259" key="1">
    <source>
        <dbReference type="PROSITE" id="PS50995"/>
    </source>
</evidence>
<proteinExistence type="predicted"/>
<dbReference type="PANTHER" id="PTHR33164:SF99">
    <property type="entry name" value="MARR FAMILY REGULATORY PROTEIN"/>
    <property type="match status" value="1"/>
</dbReference>
<dbReference type="Gene3D" id="1.10.10.10">
    <property type="entry name" value="Winged helix-like DNA-binding domain superfamily/Winged helix DNA-binding domain"/>
    <property type="match status" value="1"/>
</dbReference>
<dbReference type="InterPro" id="IPR000835">
    <property type="entry name" value="HTH_MarR-typ"/>
</dbReference>
<dbReference type="PANTHER" id="PTHR33164">
    <property type="entry name" value="TRANSCRIPTIONAL REGULATOR, MARR FAMILY"/>
    <property type="match status" value="1"/>
</dbReference>